<name>A0ABP0RCL3_9DINO</name>
<accession>A0ABP0RCL3</accession>
<feature type="region of interest" description="Disordered" evidence="1">
    <location>
        <begin position="96"/>
        <end position="151"/>
    </location>
</feature>
<dbReference type="EMBL" id="CAXAMN010025711">
    <property type="protein sequence ID" value="CAK9097300.1"/>
    <property type="molecule type" value="Genomic_DNA"/>
</dbReference>
<proteinExistence type="predicted"/>
<evidence type="ECO:0000256" key="1">
    <source>
        <dbReference type="SAM" id="MobiDB-lite"/>
    </source>
</evidence>
<keyword evidence="3" id="KW-1185">Reference proteome</keyword>
<protein>
    <submittedName>
        <fullName evidence="2">Uncharacterized protein</fullName>
    </submittedName>
</protein>
<dbReference type="Proteomes" id="UP001642484">
    <property type="component" value="Unassembled WGS sequence"/>
</dbReference>
<feature type="compositionally biased region" description="Basic and acidic residues" evidence="1">
    <location>
        <begin position="96"/>
        <end position="109"/>
    </location>
</feature>
<comment type="caution">
    <text evidence="2">The sequence shown here is derived from an EMBL/GenBank/DDBJ whole genome shotgun (WGS) entry which is preliminary data.</text>
</comment>
<evidence type="ECO:0000313" key="3">
    <source>
        <dbReference type="Proteomes" id="UP001642484"/>
    </source>
</evidence>
<evidence type="ECO:0000313" key="2">
    <source>
        <dbReference type="EMBL" id="CAK9097300.1"/>
    </source>
</evidence>
<organism evidence="2 3">
    <name type="scientific">Durusdinium trenchii</name>
    <dbReference type="NCBI Taxonomy" id="1381693"/>
    <lineage>
        <taxon>Eukaryota</taxon>
        <taxon>Sar</taxon>
        <taxon>Alveolata</taxon>
        <taxon>Dinophyceae</taxon>
        <taxon>Suessiales</taxon>
        <taxon>Symbiodiniaceae</taxon>
        <taxon>Durusdinium</taxon>
    </lineage>
</organism>
<sequence>MRALFSQYIECNEDWMSSVLVISTENTEREQTRGTYKWLTKMDLMVKYHQNAALVQELITGKLVSGDWKDHPEFPGREDMRLYRCWVEDVEETEHISSRSARVIREADGQHSGNTGGSPAGGGGGAPSGGNGGKGRNKGKNKNKGGENAPR</sequence>
<feature type="compositionally biased region" description="Gly residues" evidence="1">
    <location>
        <begin position="114"/>
        <end position="134"/>
    </location>
</feature>
<reference evidence="2 3" key="1">
    <citation type="submission" date="2024-02" db="EMBL/GenBank/DDBJ databases">
        <authorList>
            <person name="Chen Y."/>
            <person name="Shah S."/>
            <person name="Dougan E. K."/>
            <person name="Thang M."/>
            <person name="Chan C."/>
        </authorList>
    </citation>
    <scope>NUCLEOTIDE SEQUENCE [LARGE SCALE GENOMIC DNA]</scope>
</reference>
<gene>
    <name evidence="2" type="ORF">CCMP2556_LOCUS46207</name>
</gene>